<comment type="catalytic activity">
    <reaction evidence="6">
        <text>L-methionine + H2O = methanethiol + 2-oxobutanoate + NH4(+)</text>
        <dbReference type="Rhea" id="RHEA:23800"/>
        <dbReference type="ChEBI" id="CHEBI:15377"/>
        <dbReference type="ChEBI" id="CHEBI:16007"/>
        <dbReference type="ChEBI" id="CHEBI:16763"/>
        <dbReference type="ChEBI" id="CHEBI:28938"/>
        <dbReference type="ChEBI" id="CHEBI:57844"/>
        <dbReference type="EC" id="4.4.1.11"/>
    </reaction>
    <physiologicalReaction direction="left-to-right" evidence="6">
        <dbReference type="Rhea" id="RHEA:23801"/>
    </physiologicalReaction>
</comment>
<dbReference type="AlphaFoldDB" id="A0A931LSR9"/>
<dbReference type="InterPro" id="IPR000277">
    <property type="entry name" value="Cys/Met-Metab_PyrdxlP-dep_enz"/>
</dbReference>
<evidence type="ECO:0000313" key="9">
    <source>
        <dbReference type="EMBL" id="MBI1755499.1"/>
    </source>
</evidence>
<dbReference type="InterPro" id="IPR015421">
    <property type="entry name" value="PyrdxlP-dep_Trfase_major"/>
</dbReference>
<keyword evidence="9" id="KW-0808">Transferase</keyword>
<accession>A0A931LSR9</accession>
<dbReference type="GO" id="GO:0016740">
    <property type="term" value="F:transferase activity"/>
    <property type="evidence" value="ECO:0007669"/>
    <property type="project" value="UniProtKB-KW"/>
</dbReference>
<dbReference type="GO" id="GO:0018826">
    <property type="term" value="F:methionine gamma-lyase activity"/>
    <property type="evidence" value="ECO:0007669"/>
    <property type="project" value="UniProtKB-EC"/>
</dbReference>
<dbReference type="Proteomes" id="UP000727962">
    <property type="component" value="Unassembled WGS sequence"/>
</dbReference>
<sequence>MKIDPEEALGIDTLLQHLGEDTRHEGAIAPAIFQTANFLFDSIDAWQSTTANPSGPPYVYSRVANPTIEMAQRKVAVLEGAEACKLTGSGMGAISAVILGHTAQGAHVVTVDTCYSPLRILLEEYLPRFGVSHSYVSGLCADEVIDAFRPETTVVYLESPSTMVFRLQDIRRIAKAAREKGIVCAVDNTCGTPLFQQPLAIGAEYALHSGSKYFGGHSDLTAGAICGPAKALDKILKYEINLLGSIIAPFPAWLLARGLRTLPLRLRRIEATANEVAGWLSGRAEVDVVHHASLPSYPQRELFLSQMTGSSGLFSFEPRVQDEPKIKAFCEALRLFKIGVSWGGHESLVVMAEVQPLGYAQKRWVVRLSIGLEDAQDLIADLAQAMEVSGL</sequence>
<dbReference type="EC" id="4.4.1.2" evidence="3"/>
<dbReference type="PIRSF" id="PIRSF001434">
    <property type="entry name" value="CGS"/>
    <property type="match status" value="1"/>
</dbReference>
<evidence type="ECO:0000256" key="5">
    <source>
        <dbReference type="ARBA" id="ARBA00048780"/>
    </source>
</evidence>
<dbReference type="Gene3D" id="3.90.1150.10">
    <property type="entry name" value="Aspartate Aminotransferase, domain 1"/>
    <property type="match status" value="1"/>
</dbReference>
<evidence type="ECO:0000256" key="2">
    <source>
        <dbReference type="ARBA" id="ARBA00022898"/>
    </source>
</evidence>
<dbReference type="PANTHER" id="PTHR11808:SF80">
    <property type="entry name" value="CYSTATHIONINE GAMMA-LYASE"/>
    <property type="match status" value="1"/>
</dbReference>
<gene>
    <name evidence="9" type="ORF">HYR64_00135</name>
</gene>
<dbReference type="Gene3D" id="3.40.640.10">
    <property type="entry name" value="Type I PLP-dependent aspartate aminotransferase-like (Major domain)"/>
    <property type="match status" value="1"/>
</dbReference>
<comment type="caution">
    <text evidence="9">The sequence shown here is derived from an EMBL/GenBank/DDBJ whole genome shotgun (WGS) entry which is preliminary data.</text>
</comment>
<dbReference type="EMBL" id="JACOSL010000002">
    <property type="protein sequence ID" value="MBI1755499.1"/>
    <property type="molecule type" value="Genomic_DNA"/>
</dbReference>
<dbReference type="GO" id="GO:0019346">
    <property type="term" value="P:transsulfuration"/>
    <property type="evidence" value="ECO:0007669"/>
    <property type="project" value="InterPro"/>
</dbReference>
<evidence type="ECO:0000256" key="6">
    <source>
        <dbReference type="ARBA" id="ARBA00052699"/>
    </source>
</evidence>
<comment type="cofactor">
    <cofactor evidence="1 8">
        <name>pyridoxal 5'-phosphate</name>
        <dbReference type="ChEBI" id="CHEBI:597326"/>
    </cofactor>
</comment>
<dbReference type="InterPro" id="IPR015424">
    <property type="entry name" value="PyrdxlP-dep_Trfase"/>
</dbReference>
<dbReference type="Pfam" id="PF01053">
    <property type="entry name" value="Cys_Met_Meta_PP"/>
    <property type="match status" value="1"/>
</dbReference>
<comment type="catalytic activity">
    <reaction evidence="5">
        <text>L-homocysteine + H2O = 2-oxobutanoate + hydrogen sulfide + NH4(+) + H(+)</text>
        <dbReference type="Rhea" id="RHEA:14501"/>
        <dbReference type="ChEBI" id="CHEBI:15377"/>
        <dbReference type="ChEBI" id="CHEBI:15378"/>
        <dbReference type="ChEBI" id="CHEBI:16763"/>
        <dbReference type="ChEBI" id="CHEBI:28938"/>
        <dbReference type="ChEBI" id="CHEBI:29919"/>
        <dbReference type="ChEBI" id="CHEBI:58199"/>
        <dbReference type="EC" id="4.4.1.2"/>
    </reaction>
    <physiologicalReaction direction="left-to-right" evidence="5">
        <dbReference type="Rhea" id="RHEA:14502"/>
    </physiologicalReaction>
</comment>
<keyword evidence="2 7" id="KW-0663">Pyridoxal phosphate</keyword>
<evidence type="ECO:0000313" key="10">
    <source>
        <dbReference type="Proteomes" id="UP000727962"/>
    </source>
</evidence>
<evidence type="ECO:0000256" key="8">
    <source>
        <dbReference type="RuleBase" id="RU362118"/>
    </source>
</evidence>
<dbReference type="GO" id="GO:0030170">
    <property type="term" value="F:pyridoxal phosphate binding"/>
    <property type="evidence" value="ECO:0007669"/>
    <property type="project" value="InterPro"/>
</dbReference>
<reference evidence="9" key="1">
    <citation type="submission" date="2020-07" db="EMBL/GenBank/DDBJ databases">
        <title>Huge and variable diversity of episymbiotic CPR bacteria and DPANN archaea in groundwater ecosystems.</title>
        <authorList>
            <person name="He C.Y."/>
            <person name="Keren R."/>
            <person name="Whittaker M."/>
            <person name="Farag I.F."/>
            <person name="Doudna J."/>
            <person name="Cate J.H.D."/>
            <person name="Banfield J.F."/>
        </authorList>
    </citation>
    <scope>NUCLEOTIDE SEQUENCE</scope>
    <source>
        <strain evidence="9">NC_groundwater_17_Pr7_B-0.1um_64_12</strain>
    </source>
</reference>
<evidence type="ECO:0000256" key="1">
    <source>
        <dbReference type="ARBA" id="ARBA00001933"/>
    </source>
</evidence>
<organism evidence="9 10">
    <name type="scientific">Fimbriimonas ginsengisoli</name>
    <dbReference type="NCBI Taxonomy" id="1005039"/>
    <lineage>
        <taxon>Bacteria</taxon>
        <taxon>Bacillati</taxon>
        <taxon>Armatimonadota</taxon>
        <taxon>Fimbriimonadia</taxon>
        <taxon>Fimbriimonadales</taxon>
        <taxon>Fimbriimonadaceae</taxon>
        <taxon>Fimbriimonas</taxon>
    </lineage>
</organism>
<name>A0A931LSR9_FIMGI</name>
<evidence type="ECO:0000256" key="3">
    <source>
        <dbReference type="ARBA" id="ARBA00047175"/>
    </source>
</evidence>
<proteinExistence type="inferred from homology"/>
<dbReference type="GO" id="GO:0005737">
    <property type="term" value="C:cytoplasm"/>
    <property type="evidence" value="ECO:0007669"/>
    <property type="project" value="TreeGrafter"/>
</dbReference>
<dbReference type="InterPro" id="IPR015422">
    <property type="entry name" value="PyrdxlP-dep_Trfase_small"/>
</dbReference>
<evidence type="ECO:0000256" key="7">
    <source>
        <dbReference type="PIRSR" id="PIRSR001434-2"/>
    </source>
</evidence>
<protein>
    <recommendedName>
        <fullName evidence="3">homocysteine desulfhydrase</fullName>
        <ecNumber evidence="3">4.4.1.2</ecNumber>
    </recommendedName>
    <alternativeName>
        <fullName evidence="4">Homocysteine desulfhydrase</fullName>
    </alternativeName>
</protein>
<evidence type="ECO:0000256" key="4">
    <source>
        <dbReference type="ARBA" id="ARBA00047199"/>
    </source>
</evidence>
<feature type="modified residue" description="N6-(pyridoxal phosphate)lysine" evidence="7">
    <location>
        <position position="212"/>
    </location>
</feature>
<dbReference type="SUPFAM" id="SSF53383">
    <property type="entry name" value="PLP-dependent transferases"/>
    <property type="match status" value="1"/>
</dbReference>
<dbReference type="FunFam" id="3.40.640.10:FF:000046">
    <property type="entry name" value="Cystathionine gamma-lyase"/>
    <property type="match status" value="1"/>
</dbReference>
<dbReference type="PANTHER" id="PTHR11808">
    <property type="entry name" value="TRANS-SULFURATION ENZYME FAMILY MEMBER"/>
    <property type="match status" value="1"/>
</dbReference>
<dbReference type="GO" id="GO:0047982">
    <property type="term" value="F:homocysteine desulfhydrase activity"/>
    <property type="evidence" value="ECO:0007669"/>
    <property type="project" value="UniProtKB-EC"/>
</dbReference>
<comment type="similarity">
    <text evidence="8">Belongs to the trans-sulfuration enzymes family.</text>
</comment>